<dbReference type="Gene3D" id="2.40.110.10">
    <property type="entry name" value="Butyryl-CoA Dehydrogenase, subunit A, domain 2"/>
    <property type="match status" value="1"/>
</dbReference>
<dbReference type="RefSeq" id="WP_184403429.1">
    <property type="nucleotide sequence ID" value="NZ_JACHHJ010000001.1"/>
</dbReference>
<dbReference type="Gene3D" id="1.10.540.10">
    <property type="entry name" value="Acyl-CoA dehydrogenase/oxidase, N-terminal domain"/>
    <property type="match status" value="1"/>
</dbReference>
<feature type="domain" description="Acyl-CoA oxidase/dehydrogenase middle" evidence="9">
    <location>
        <begin position="122"/>
        <end position="218"/>
    </location>
</feature>
<dbReference type="PIRSF" id="PIRSF016578">
    <property type="entry name" value="HsaA"/>
    <property type="match status" value="1"/>
</dbReference>
<evidence type="ECO:0000256" key="4">
    <source>
        <dbReference type="ARBA" id="ARBA00022827"/>
    </source>
</evidence>
<dbReference type="AlphaFoldDB" id="A0A841PYR7"/>
<proteinExistence type="inferred from homology"/>
<evidence type="ECO:0000256" key="5">
    <source>
        <dbReference type="ARBA" id="ARBA00023002"/>
    </source>
</evidence>
<sequence>MDFELTREQRMIRDMVRDFAETEVAPIADEVDRNDRFPKETFEKMGSLGLLGLPISEKYGGAGADTISYALAVEEIGKACGGTGLSYAASVSLGAGPLANFGTEKQKETFLVPIAKGDTLGSFGLTEPNAGSDAGGTKTTAVLKGDRYVINGEKCWITNASYAQAVTITAVNGQKKNGKNIISAFIVPTDSPGFKITSPYEKMGVRGSNTTELVLNDVEVPKENILGDPDKGFGQFLHTLDGGRISIGALAVGIAEAAYQKALAYANERKQFGENIGKFQAIQFKLADMAMEIDLARTSVHKAAWLKDQNRPFKKEAAYAKLFSSEMATRVCNQALQIHGGYGYMREFGIERMLRDTKLMEIGEGTSEIQRMVIAREIGCF</sequence>
<dbReference type="GO" id="GO:0003995">
    <property type="term" value="F:acyl-CoA dehydrogenase activity"/>
    <property type="evidence" value="ECO:0007669"/>
    <property type="project" value="InterPro"/>
</dbReference>
<dbReference type="PANTHER" id="PTHR43884:SF12">
    <property type="entry name" value="ISOVALERYL-COA DEHYDROGENASE, MITOCHONDRIAL-RELATED"/>
    <property type="match status" value="1"/>
</dbReference>
<reference evidence="11 12" key="1">
    <citation type="submission" date="2020-08" db="EMBL/GenBank/DDBJ databases">
        <title>Genomic Encyclopedia of Type Strains, Phase IV (KMG-IV): sequencing the most valuable type-strain genomes for metagenomic binning, comparative biology and taxonomic classification.</title>
        <authorList>
            <person name="Goeker M."/>
        </authorList>
    </citation>
    <scope>NUCLEOTIDE SEQUENCE [LARGE SCALE GENOMIC DNA]</scope>
    <source>
        <strain evidence="11 12">DSM 21769</strain>
    </source>
</reference>
<evidence type="ECO:0000313" key="11">
    <source>
        <dbReference type="EMBL" id="MBB6449562.1"/>
    </source>
</evidence>
<comment type="caution">
    <text evidence="11">The sequence shown here is derived from an EMBL/GenBank/DDBJ whole genome shotgun (WGS) entry which is preliminary data.</text>
</comment>
<dbReference type="InterPro" id="IPR009100">
    <property type="entry name" value="AcylCoA_DH/oxidase_NM_dom_sf"/>
</dbReference>
<dbReference type="Proteomes" id="UP000568839">
    <property type="component" value="Unassembled WGS sequence"/>
</dbReference>
<dbReference type="SUPFAM" id="SSF56645">
    <property type="entry name" value="Acyl-CoA dehydrogenase NM domain-like"/>
    <property type="match status" value="1"/>
</dbReference>
<evidence type="ECO:0000259" key="9">
    <source>
        <dbReference type="Pfam" id="PF02770"/>
    </source>
</evidence>
<dbReference type="FunFam" id="1.20.140.10:FF:000004">
    <property type="entry name" value="Acyl-CoA dehydrogenase FadE25"/>
    <property type="match status" value="1"/>
</dbReference>
<dbReference type="Pfam" id="PF00441">
    <property type="entry name" value="Acyl-CoA_dh_1"/>
    <property type="match status" value="1"/>
</dbReference>
<name>A0A841PYR7_9BACL</name>
<dbReference type="PANTHER" id="PTHR43884">
    <property type="entry name" value="ACYL-COA DEHYDROGENASE"/>
    <property type="match status" value="1"/>
</dbReference>
<dbReference type="FunFam" id="1.10.540.10:FF:000002">
    <property type="entry name" value="Acyl-CoA dehydrogenase FadE19"/>
    <property type="match status" value="1"/>
</dbReference>
<dbReference type="PROSITE" id="PS00072">
    <property type="entry name" value="ACYL_COA_DH_1"/>
    <property type="match status" value="1"/>
</dbReference>
<dbReference type="FunFam" id="2.40.110.10:FF:000009">
    <property type="entry name" value="Acyl-CoA dehydrogenase"/>
    <property type="match status" value="1"/>
</dbReference>
<dbReference type="Gene3D" id="1.20.140.10">
    <property type="entry name" value="Butyryl-CoA Dehydrogenase, subunit A, domain 3"/>
    <property type="match status" value="1"/>
</dbReference>
<evidence type="ECO:0000259" key="10">
    <source>
        <dbReference type="Pfam" id="PF02771"/>
    </source>
</evidence>
<dbReference type="InterPro" id="IPR037069">
    <property type="entry name" value="AcylCoA_DH/ox_N_sf"/>
</dbReference>
<evidence type="ECO:0000256" key="2">
    <source>
        <dbReference type="ARBA" id="ARBA00009347"/>
    </source>
</evidence>
<accession>A0A841PYR7</accession>
<protein>
    <recommendedName>
        <fullName evidence="13">Acyl-CoA dehydrogenase</fullName>
    </recommendedName>
</protein>
<dbReference type="InterPro" id="IPR013786">
    <property type="entry name" value="AcylCoA_DH/ox_N"/>
</dbReference>
<dbReference type="PROSITE" id="PS00073">
    <property type="entry name" value="ACYL_COA_DH_2"/>
    <property type="match status" value="1"/>
</dbReference>
<dbReference type="InterPro" id="IPR006089">
    <property type="entry name" value="Acyl-CoA_DH_CS"/>
</dbReference>
<dbReference type="SUPFAM" id="SSF47203">
    <property type="entry name" value="Acyl-CoA dehydrogenase C-terminal domain-like"/>
    <property type="match status" value="1"/>
</dbReference>
<keyword evidence="12" id="KW-1185">Reference proteome</keyword>
<comment type="cofactor">
    <cofactor evidence="1 7">
        <name>FAD</name>
        <dbReference type="ChEBI" id="CHEBI:57692"/>
    </cofactor>
</comment>
<evidence type="ECO:0000256" key="3">
    <source>
        <dbReference type="ARBA" id="ARBA00022630"/>
    </source>
</evidence>
<evidence type="ECO:0000313" key="12">
    <source>
        <dbReference type="Proteomes" id="UP000568839"/>
    </source>
</evidence>
<gene>
    <name evidence="11" type="ORF">HNR44_001511</name>
</gene>
<dbReference type="Pfam" id="PF02771">
    <property type="entry name" value="Acyl-CoA_dh_N"/>
    <property type="match status" value="1"/>
</dbReference>
<evidence type="ECO:0000256" key="1">
    <source>
        <dbReference type="ARBA" id="ARBA00001974"/>
    </source>
</evidence>
<dbReference type="InterPro" id="IPR006091">
    <property type="entry name" value="Acyl-CoA_Oxase/DH_mid-dom"/>
</dbReference>
<dbReference type="Pfam" id="PF02770">
    <property type="entry name" value="Acyl-CoA_dh_M"/>
    <property type="match status" value="1"/>
</dbReference>
<comment type="catalytic activity">
    <reaction evidence="6">
        <text>a 2,3-saturated acyl-CoA + A = a 2,3-dehydroacyl-CoA + AH2</text>
        <dbReference type="Rhea" id="RHEA:48608"/>
        <dbReference type="ChEBI" id="CHEBI:13193"/>
        <dbReference type="ChEBI" id="CHEBI:17499"/>
        <dbReference type="ChEBI" id="CHEBI:60015"/>
        <dbReference type="ChEBI" id="CHEBI:65111"/>
    </reaction>
</comment>
<evidence type="ECO:0008006" key="13">
    <source>
        <dbReference type="Google" id="ProtNLM"/>
    </source>
</evidence>
<dbReference type="EMBL" id="JACHHJ010000001">
    <property type="protein sequence ID" value="MBB6449562.1"/>
    <property type="molecule type" value="Genomic_DNA"/>
</dbReference>
<evidence type="ECO:0000259" key="8">
    <source>
        <dbReference type="Pfam" id="PF00441"/>
    </source>
</evidence>
<evidence type="ECO:0000256" key="7">
    <source>
        <dbReference type="RuleBase" id="RU362125"/>
    </source>
</evidence>
<feature type="domain" description="Acyl-CoA dehydrogenase/oxidase C-terminal" evidence="8">
    <location>
        <begin position="230"/>
        <end position="378"/>
    </location>
</feature>
<organism evidence="11 12">
    <name type="scientific">Geomicrobium halophilum</name>
    <dbReference type="NCBI Taxonomy" id="549000"/>
    <lineage>
        <taxon>Bacteria</taxon>
        <taxon>Bacillati</taxon>
        <taxon>Bacillota</taxon>
        <taxon>Bacilli</taxon>
        <taxon>Bacillales</taxon>
        <taxon>Geomicrobium</taxon>
    </lineage>
</organism>
<feature type="domain" description="Acyl-CoA dehydrogenase/oxidase N-terminal" evidence="10">
    <location>
        <begin position="6"/>
        <end position="118"/>
    </location>
</feature>
<keyword evidence="3 7" id="KW-0285">Flavoprotein</keyword>
<keyword evidence="5 7" id="KW-0560">Oxidoreductase</keyword>
<dbReference type="GO" id="GO:0050660">
    <property type="term" value="F:flavin adenine dinucleotide binding"/>
    <property type="evidence" value="ECO:0007669"/>
    <property type="project" value="InterPro"/>
</dbReference>
<dbReference type="InterPro" id="IPR009075">
    <property type="entry name" value="AcylCo_DH/oxidase_C"/>
</dbReference>
<evidence type="ECO:0000256" key="6">
    <source>
        <dbReference type="ARBA" id="ARBA00052546"/>
    </source>
</evidence>
<keyword evidence="4 7" id="KW-0274">FAD</keyword>
<comment type="similarity">
    <text evidence="2 7">Belongs to the acyl-CoA dehydrogenase family.</text>
</comment>
<dbReference type="InterPro" id="IPR036250">
    <property type="entry name" value="AcylCo_DH-like_C"/>
</dbReference>
<dbReference type="InterPro" id="IPR046373">
    <property type="entry name" value="Acyl-CoA_Oxase/DH_mid-dom_sf"/>
</dbReference>